<evidence type="ECO:0000256" key="2">
    <source>
        <dbReference type="ARBA" id="ARBA00022729"/>
    </source>
</evidence>
<protein>
    <submittedName>
        <fullName evidence="7">GDSL esterase/lipase At5g45910-like</fullName>
    </submittedName>
</protein>
<evidence type="ECO:0000256" key="1">
    <source>
        <dbReference type="ARBA" id="ARBA00008668"/>
    </source>
</evidence>
<dbReference type="GO" id="GO:0016788">
    <property type="term" value="F:hydrolase activity, acting on ester bonds"/>
    <property type="evidence" value="ECO:0007669"/>
    <property type="project" value="InterPro"/>
</dbReference>
<dbReference type="CDD" id="cd01837">
    <property type="entry name" value="SGNH_plant_lipase_like"/>
    <property type="match status" value="1"/>
</dbReference>
<dbReference type="InterPro" id="IPR001087">
    <property type="entry name" value="GDSL"/>
</dbReference>
<dbReference type="KEGG" id="pda:120111733"/>
<evidence type="ECO:0000256" key="4">
    <source>
        <dbReference type="ARBA" id="ARBA00023180"/>
    </source>
</evidence>
<dbReference type="SUPFAM" id="SSF52266">
    <property type="entry name" value="SGNH hydrolase"/>
    <property type="match status" value="1"/>
</dbReference>
<evidence type="ECO:0000256" key="3">
    <source>
        <dbReference type="ARBA" id="ARBA00022801"/>
    </source>
</evidence>
<evidence type="ECO:0000256" key="5">
    <source>
        <dbReference type="SAM" id="MobiDB-lite"/>
    </source>
</evidence>
<feature type="region of interest" description="Disordered" evidence="5">
    <location>
        <begin position="207"/>
        <end position="226"/>
    </location>
</feature>
<dbReference type="PANTHER" id="PTHR22835:SF659">
    <property type="entry name" value="GDSL LIPASE_ACYLHYDROLASE, PUTATIVE (AFU_ORTHOLOGUE AFUA_2G00510)-RELATED"/>
    <property type="match status" value="1"/>
</dbReference>
<name>A0A8B9AFN9_PHODC</name>
<organism evidence="6 7">
    <name type="scientific">Phoenix dactylifera</name>
    <name type="common">Date palm</name>
    <dbReference type="NCBI Taxonomy" id="42345"/>
    <lineage>
        <taxon>Eukaryota</taxon>
        <taxon>Viridiplantae</taxon>
        <taxon>Streptophyta</taxon>
        <taxon>Embryophyta</taxon>
        <taxon>Tracheophyta</taxon>
        <taxon>Spermatophyta</taxon>
        <taxon>Magnoliopsida</taxon>
        <taxon>Liliopsida</taxon>
        <taxon>Arecaceae</taxon>
        <taxon>Coryphoideae</taxon>
        <taxon>Phoeniceae</taxon>
        <taxon>Phoenix</taxon>
    </lineage>
</organism>
<evidence type="ECO:0000313" key="7">
    <source>
        <dbReference type="RefSeq" id="XP_038985536.1"/>
    </source>
</evidence>
<dbReference type="OrthoDB" id="1600564at2759"/>
<sequence length="347" mass="38242">MTFFGRPTGRCSDGRLVIDFVAEAVGLPLLPPSLASGQDFRQGANFAVTACTALDLAFWEQRGLAGIFWTNDSLGVQLQWFEQLKPSLCSTVRECKDYFGKSLFVLGEIGGNDYHYALLAYRTLEEVRTYVPHVIETISNTAEILINEGAVDLVLLGRRHQAALGCYGFVISVTGILKRAQLLMWNLINLPCVPAGSALQVRGVCSRPGPPGSGRDTNKEDYEPQTGCLKKPNELARYHNKLLRQATRKLQSKYPGVRIIYADFYGPVIQFVQTPERFGFSNGALISCCGGGGPYNFNPQAWCAEPGATVCEDPSKSIFWDGIHLTEAAYRYIAKGWLSAWSHAKVD</sequence>
<keyword evidence="6" id="KW-1185">Reference proteome</keyword>
<keyword evidence="3" id="KW-0378">Hydrolase</keyword>
<dbReference type="RefSeq" id="XP_038985536.1">
    <property type="nucleotide sequence ID" value="XM_039129608.1"/>
</dbReference>
<comment type="similarity">
    <text evidence="1">Belongs to the 'GDSL' lipolytic enzyme family.</text>
</comment>
<reference evidence="7" key="2">
    <citation type="submission" date="2025-08" db="UniProtKB">
        <authorList>
            <consortium name="RefSeq"/>
        </authorList>
    </citation>
    <scope>IDENTIFICATION</scope>
    <source>
        <tissue evidence="7">Young leaves</tissue>
    </source>
</reference>
<dbReference type="AlphaFoldDB" id="A0A8B9AFN9"/>
<dbReference type="Proteomes" id="UP000228380">
    <property type="component" value="Chromosome 8"/>
</dbReference>
<keyword evidence="4" id="KW-0325">Glycoprotein</keyword>
<accession>A0A8B9AFN9</accession>
<evidence type="ECO:0000313" key="6">
    <source>
        <dbReference type="Proteomes" id="UP000228380"/>
    </source>
</evidence>
<dbReference type="InterPro" id="IPR035669">
    <property type="entry name" value="SGNH_plant_lipase-like"/>
</dbReference>
<gene>
    <name evidence="7" type="primary">LOC120111733</name>
</gene>
<reference evidence="6" key="1">
    <citation type="journal article" date="2019" name="Nat. Commun.">
        <title>Genome-wide association mapping of date palm fruit traits.</title>
        <authorList>
            <person name="Hazzouri K.M."/>
            <person name="Gros-Balthazard M."/>
            <person name="Flowers J.M."/>
            <person name="Copetti D."/>
            <person name="Lemansour A."/>
            <person name="Lebrun M."/>
            <person name="Masmoudi K."/>
            <person name="Ferrand S."/>
            <person name="Dhar M.I."/>
            <person name="Fresquez Z.A."/>
            <person name="Rosas U."/>
            <person name="Zhang J."/>
            <person name="Talag J."/>
            <person name="Lee S."/>
            <person name="Kudrna D."/>
            <person name="Powell R.F."/>
            <person name="Leitch I.J."/>
            <person name="Krueger R.R."/>
            <person name="Wing R.A."/>
            <person name="Amiri K.M.A."/>
            <person name="Purugganan M.D."/>
        </authorList>
    </citation>
    <scope>NUCLEOTIDE SEQUENCE [LARGE SCALE GENOMIC DNA]</scope>
    <source>
        <strain evidence="6">cv. Khalas</strain>
    </source>
</reference>
<proteinExistence type="inferred from homology"/>
<keyword evidence="2" id="KW-0732">Signal</keyword>
<dbReference type="PANTHER" id="PTHR22835">
    <property type="entry name" value="ZINC FINGER FYVE DOMAIN CONTAINING PROTEIN"/>
    <property type="match status" value="1"/>
</dbReference>
<dbReference type="Gene3D" id="3.40.50.1110">
    <property type="entry name" value="SGNH hydrolase"/>
    <property type="match status" value="2"/>
</dbReference>
<dbReference type="Pfam" id="PF00657">
    <property type="entry name" value="Lipase_GDSL"/>
    <property type="match status" value="1"/>
</dbReference>
<dbReference type="GeneID" id="120111733"/>
<dbReference type="InterPro" id="IPR036514">
    <property type="entry name" value="SGNH_hydro_sf"/>
</dbReference>